<name>A0A7C4QHB1_9PLAN</name>
<dbReference type="SUPFAM" id="SSF69318">
    <property type="entry name" value="Integrin alpha N-terminal domain"/>
    <property type="match status" value="1"/>
</dbReference>
<dbReference type="Gene3D" id="2.130.10.130">
    <property type="entry name" value="Integrin alpha, N-terminal"/>
    <property type="match status" value="2"/>
</dbReference>
<dbReference type="InterPro" id="IPR028994">
    <property type="entry name" value="Integrin_alpha_N"/>
</dbReference>
<organism evidence="2">
    <name type="scientific">Schlesneria paludicola</name>
    <dbReference type="NCBI Taxonomy" id="360056"/>
    <lineage>
        <taxon>Bacteria</taxon>
        <taxon>Pseudomonadati</taxon>
        <taxon>Planctomycetota</taxon>
        <taxon>Planctomycetia</taxon>
        <taxon>Planctomycetales</taxon>
        <taxon>Planctomycetaceae</taxon>
        <taxon>Schlesneria</taxon>
    </lineage>
</organism>
<dbReference type="AlphaFoldDB" id="A0A7C4QHB1"/>
<evidence type="ECO:0000256" key="1">
    <source>
        <dbReference type="ARBA" id="ARBA00022729"/>
    </source>
</evidence>
<protein>
    <submittedName>
        <fullName evidence="2">VCBS repeat-containing protein</fullName>
    </submittedName>
</protein>
<keyword evidence="1" id="KW-0732">Signal</keyword>
<dbReference type="Pfam" id="PF13517">
    <property type="entry name" value="FG-GAP_3"/>
    <property type="match status" value="1"/>
</dbReference>
<dbReference type="PANTHER" id="PTHR44103">
    <property type="entry name" value="PROPROTEIN CONVERTASE P"/>
    <property type="match status" value="1"/>
</dbReference>
<proteinExistence type="predicted"/>
<gene>
    <name evidence="2" type="ORF">ENS64_05895</name>
</gene>
<dbReference type="InterPro" id="IPR013517">
    <property type="entry name" value="FG-GAP"/>
</dbReference>
<sequence length="418" mass="46893">MISGQLWQTLTRRVATVLSLIGLIAAVVPSVFADGPTFHRVQLDPVFRSEGVAVGDFNRDGLSDIAAGDVWYAAPHWERHEFRPMLDRAGKPTDKYDGNTGYSNCFASWVYDVNRDGWDDILVVGFPGAPCYWYENPQNQPGHWKQYEIWHSACNETPLFTDLTGDGVPELVLGSQPERQLGFLTVPPPDRCREKWSFHAISEAGDPRQNGTFMYYHGLGVGDVNGDGRLDVMIPHGWHEAPVNRMEGLWRFHPWSLSKHNQGNPLPAANLYAIDLDLDGDHDIVMSSAHHYGVWWFENPGGDYTGVFRYHLIDESFSQSHALWLGDLAGDGIPTIVTGKRYYAHNGKGDPGEDEPVVMVAYRILREPGRPPRFERQEIAAGRDTGVGTQFQVTDVDRDGRLDLVLSNKKGVNLLLQR</sequence>
<accession>A0A7C4QHB1</accession>
<dbReference type="PANTHER" id="PTHR44103:SF1">
    <property type="entry name" value="PROPROTEIN CONVERTASE P"/>
    <property type="match status" value="1"/>
</dbReference>
<evidence type="ECO:0000313" key="2">
    <source>
        <dbReference type="EMBL" id="HGT38781.1"/>
    </source>
</evidence>
<reference evidence="2" key="1">
    <citation type="journal article" date="2020" name="mSystems">
        <title>Genome- and Community-Level Interaction Insights into Carbon Utilization and Element Cycling Functions of Hydrothermarchaeota in Hydrothermal Sediment.</title>
        <authorList>
            <person name="Zhou Z."/>
            <person name="Liu Y."/>
            <person name="Xu W."/>
            <person name="Pan J."/>
            <person name="Luo Z.H."/>
            <person name="Li M."/>
        </authorList>
    </citation>
    <scope>NUCLEOTIDE SEQUENCE [LARGE SCALE GENOMIC DNA]</scope>
    <source>
        <strain evidence="2">SpSt-508</strain>
    </source>
</reference>
<comment type="caution">
    <text evidence="2">The sequence shown here is derived from an EMBL/GenBank/DDBJ whole genome shotgun (WGS) entry which is preliminary data.</text>
</comment>
<dbReference type="EMBL" id="DSVQ01000012">
    <property type="protein sequence ID" value="HGT38781.1"/>
    <property type="molecule type" value="Genomic_DNA"/>
</dbReference>